<evidence type="ECO:0000256" key="10">
    <source>
        <dbReference type="SAM" id="MobiDB-lite"/>
    </source>
</evidence>
<dbReference type="PROSITE" id="PS50929">
    <property type="entry name" value="ABC_TM1F"/>
    <property type="match status" value="2"/>
</dbReference>
<dbReference type="InterPro" id="IPR011527">
    <property type="entry name" value="ABC1_TM_dom"/>
</dbReference>
<feature type="domain" description="ABC transporter" evidence="12">
    <location>
        <begin position="1205"/>
        <end position="1439"/>
    </location>
</feature>
<keyword evidence="4 11" id="KW-0812">Transmembrane</keyword>
<dbReference type="Pfam" id="PF00005">
    <property type="entry name" value="ABC_tran"/>
    <property type="match status" value="2"/>
</dbReference>
<dbReference type="GO" id="GO:0016020">
    <property type="term" value="C:membrane"/>
    <property type="evidence" value="ECO:0007669"/>
    <property type="project" value="InterPro"/>
</dbReference>
<feature type="transmembrane region" description="Helical" evidence="11">
    <location>
        <begin position="256"/>
        <end position="280"/>
    </location>
</feature>
<dbReference type="GeneID" id="119723643"/>
<proteinExistence type="inferred from homology"/>
<dbReference type="PANTHER" id="PTHR24223">
    <property type="entry name" value="ATP-BINDING CASSETTE SUB-FAMILY C"/>
    <property type="match status" value="1"/>
</dbReference>
<evidence type="ECO:0000256" key="9">
    <source>
        <dbReference type="ARBA" id="ARBA00023136"/>
    </source>
</evidence>
<evidence type="ECO:0000256" key="8">
    <source>
        <dbReference type="ARBA" id="ARBA00022989"/>
    </source>
</evidence>
<feature type="transmembrane region" description="Helical" evidence="11">
    <location>
        <begin position="179"/>
        <end position="200"/>
    </location>
</feature>
<dbReference type="FunFam" id="1.20.1560.10:FF:000012">
    <property type="entry name" value="ATP binding cassette subfamily C member 5"/>
    <property type="match status" value="1"/>
</dbReference>
<keyword evidence="15" id="KW-1185">Reference proteome</keyword>
<dbReference type="Proteomes" id="UP000887568">
    <property type="component" value="Unplaced"/>
</dbReference>
<feature type="transmembrane region" description="Helical" evidence="11">
    <location>
        <begin position="1023"/>
        <end position="1042"/>
    </location>
</feature>
<dbReference type="CDD" id="cd03244">
    <property type="entry name" value="ABCC_MRP_domain2"/>
    <property type="match status" value="1"/>
</dbReference>
<feature type="domain" description="ABC transmembrane type-1" evidence="13">
    <location>
        <begin position="145"/>
        <end position="425"/>
    </location>
</feature>
<feature type="region of interest" description="Disordered" evidence="10">
    <location>
        <begin position="752"/>
        <end position="786"/>
    </location>
</feature>
<feature type="transmembrane region" description="Helical" evidence="11">
    <location>
        <begin position="820"/>
        <end position="847"/>
    </location>
</feature>
<dbReference type="SMART" id="SM00382">
    <property type="entry name" value="AAA"/>
    <property type="match status" value="2"/>
</dbReference>
<dbReference type="InterPro" id="IPR027417">
    <property type="entry name" value="P-loop_NTPase"/>
</dbReference>
<dbReference type="Pfam" id="PF00664">
    <property type="entry name" value="ABC_membrane"/>
    <property type="match status" value="2"/>
</dbReference>
<keyword evidence="5" id="KW-0677">Repeat</keyword>
<dbReference type="InterPro" id="IPR017871">
    <property type="entry name" value="ABC_transporter-like_CS"/>
</dbReference>
<evidence type="ECO:0000256" key="7">
    <source>
        <dbReference type="ARBA" id="ARBA00022840"/>
    </source>
</evidence>
<feature type="compositionally biased region" description="Basic and acidic residues" evidence="10">
    <location>
        <begin position="752"/>
        <end position="778"/>
    </location>
</feature>
<dbReference type="FunFam" id="3.40.50.300:FF:000605">
    <property type="entry name" value="multidrug resistance-associated protein 5 isoform X1"/>
    <property type="match status" value="1"/>
</dbReference>
<evidence type="ECO:0000256" key="5">
    <source>
        <dbReference type="ARBA" id="ARBA00022737"/>
    </source>
</evidence>
<feature type="transmembrane region" description="Helical" evidence="11">
    <location>
        <begin position="286"/>
        <end position="303"/>
    </location>
</feature>
<feature type="transmembrane region" description="Helical" evidence="11">
    <location>
        <begin position="396"/>
        <end position="416"/>
    </location>
</feature>
<evidence type="ECO:0000313" key="14">
    <source>
        <dbReference type="EnsemblMetazoa" id="XP_038050338.1"/>
    </source>
</evidence>
<feature type="domain" description="ABC transporter" evidence="12">
    <location>
        <begin position="505"/>
        <end position="735"/>
    </location>
</feature>
<dbReference type="EnsemblMetazoa" id="XM_038194410.1">
    <property type="protein sequence ID" value="XP_038050338.1"/>
    <property type="gene ID" value="LOC119723643"/>
</dbReference>
<comment type="subcellular location">
    <subcellularLocation>
        <location evidence="1">Endomembrane system</location>
        <topology evidence="1">Multi-pass membrane protein</topology>
    </subcellularLocation>
</comment>
<dbReference type="PANTHER" id="PTHR24223:SF447">
    <property type="entry name" value="MULTIDRUG RESISTANCE-ASSOCIATED PROTEIN 5"/>
    <property type="match status" value="1"/>
</dbReference>
<accession>A0A913ZEX5</accession>
<keyword evidence="7" id="KW-0067">ATP-binding</keyword>
<feature type="compositionally biased region" description="Basic and acidic residues" evidence="10">
    <location>
        <begin position="493"/>
        <end position="511"/>
    </location>
</feature>
<feature type="transmembrane region" description="Helical" evidence="11">
    <location>
        <begin position="144"/>
        <end position="167"/>
    </location>
</feature>
<evidence type="ECO:0008006" key="16">
    <source>
        <dbReference type="Google" id="ProtNLM"/>
    </source>
</evidence>
<dbReference type="GO" id="GO:0140359">
    <property type="term" value="F:ABC-type transporter activity"/>
    <property type="evidence" value="ECO:0007669"/>
    <property type="project" value="InterPro"/>
</dbReference>
<dbReference type="GO" id="GO:0012505">
    <property type="term" value="C:endomembrane system"/>
    <property type="evidence" value="ECO:0007669"/>
    <property type="project" value="UniProtKB-SubCell"/>
</dbReference>
<dbReference type="InterPro" id="IPR003439">
    <property type="entry name" value="ABC_transporter-like_ATP-bd"/>
</dbReference>
<dbReference type="PROSITE" id="PS50893">
    <property type="entry name" value="ABC_TRANSPORTER_2"/>
    <property type="match status" value="2"/>
</dbReference>
<feature type="domain" description="ABC transmembrane type-1" evidence="13">
    <location>
        <begin position="823"/>
        <end position="1156"/>
    </location>
</feature>
<evidence type="ECO:0000259" key="13">
    <source>
        <dbReference type="PROSITE" id="PS50929"/>
    </source>
</evidence>
<organism evidence="14 15">
    <name type="scientific">Patiria miniata</name>
    <name type="common">Bat star</name>
    <name type="synonym">Asterina miniata</name>
    <dbReference type="NCBI Taxonomy" id="46514"/>
    <lineage>
        <taxon>Eukaryota</taxon>
        <taxon>Metazoa</taxon>
        <taxon>Echinodermata</taxon>
        <taxon>Eleutherozoa</taxon>
        <taxon>Asterozoa</taxon>
        <taxon>Asteroidea</taxon>
        <taxon>Valvatacea</taxon>
        <taxon>Valvatida</taxon>
        <taxon>Asterinidae</taxon>
        <taxon>Patiria</taxon>
    </lineage>
</organism>
<dbReference type="SUPFAM" id="SSF52540">
    <property type="entry name" value="P-loop containing nucleoside triphosphate hydrolases"/>
    <property type="match status" value="2"/>
</dbReference>
<feature type="transmembrane region" description="Helical" evidence="11">
    <location>
        <begin position="1112"/>
        <end position="1130"/>
    </location>
</feature>
<evidence type="ECO:0000313" key="15">
    <source>
        <dbReference type="Proteomes" id="UP000887568"/>
    </source>
</evidence>
<dbReference type="Gene3D" id="3.40.50.300">
    <property type="entry name" value="P-loop containing nucleotide triphosphate hydrolases"/>
    <property type="match status" value="2"/>
</dbReference>
<keyword evidence="8 11" id="KW-1133">Transmembrane helix</keyword>
<dbReference type="InterPro" id="IPR050173">
    <property type="entry name" value="ABC_transporter_C-like"/>
</dbReference>
<dbReference type="InterPro" id="IPR003593">
    <property type="entry name" value="AAA+_ATPase"/>
</dbReference>
<feature type="region of interest" description="Disordered" evidence="10">
    <location>
        <begin position="465"/>
        <end position="525"/>
    </location>
</feature>
<feature type="transmembrane region" description="Helical" evidence="11">
    <location>
        <begin position="363"/>
        <end position="390"/>
    </location>
</feature>
<dbReference type="InterPro" id="IPR036640">
    <property type="entry name" value="ABC1_TM_sf"/>
</dbReference>
<name>A0A913ZEX5_PATMI</name>
<dbReference type="GO" id="GO:0016887">
    <property type="term" value="F:ATP hydrolysis activity"/>
    <property type="evidence" value="ECO:0007669"/>
    <property type="project" value="InterPro"/>
</dbReference>
<dbReference type="CDD" id="cd03250">
    <property type="entry name" value="ABCC_MRP_domain1"/>
    <property type="match status" value="1"/>
</dbReference>
<evidence type="ECO:0000256" key="2">
    <source>
        <dbReference type="ARBA" id="ARBA00009726"/>
    </source>
</evidence>
<evidence type="ECO:0000256" key="3">
    <source>
        <dbReference type="ARBA" id="ARBA00022448"/>
    </source>
</evidence>
<reference evidence="14" key="1">
    <citation type="submission" date="2022-11" db="UniProtKB">
        <authorList>
            <consortium name="EnsemblMetazoa"/>
        </authorList>
    </citation>
    <scope>IDENTIFICATION</scope>
</reference>
<dbReference type="GO" id="GO:0005524">
    <property type="term" value="F:ATP binding"/>
    <property type="evidence" value="ECO:0007669"/>
    <property type="project" value="UniProtKB-KW"/>
</dbReference>
<feature type="transmembrane region" description="Helical" evidence="11">
    <location>
        <begin position="68"/>
        <end position="85"/>
    </location>
</feature>
<evidence type="ECO:0000256" key="1">
    <source>
        <dbReference type="ARBA" id="ARBA00004127"/>
    </source>
</evidence>
<feature type="transmembrane region" description="Helical" evidence="11">
    <location>
        <begin position="921"/>
        <end position="954"/>
    </location>
</feature>
<evidence type="ECO:0000256" key="6">
    <source>
        <dbReference type="ARBA" id="ARBA00022741"/>
    </source>
</evidence>
<dbReference type="SUPFAM" id="SSF90123">
    <property type="entry name" value="ABC transporter transmembrane region"/>
    <property type="match status" value="2"/>
</dbReference>
<keyword evidence="9 11" id="KW-0472">Membrane</keyword>
<dbReference type="Gene3D" id="1.20.1560.10">
    <property type="entry name" value="ABC transporter type 1, transmembrane domain"/>
    <property type="match status" value="2"/>
</dbReference>
<dbReference type="OMA" id="CHIRPKE"/>
<dbReference type="OrthoDB" id="6500128at2759"/>
<evidence type="ECO:0000256" key="11">
    <source>
        <dbReference type="SAM" id="Phobius"/>
    </source>
</evidence>
<sequence length="1451" mass="161552">MASADEPVDNGEPQVVYKGPGYARIPQDGEVKVETAGKKTKKRGKADTLKVLLPIRPKGNKDRSDMDTSGLISTMLFSFFTSIYWKAHRKGINQDTLMPLMSDREAAAVNCDRLERLWQEEISKHGVEEASYKKAVLRFIRTRFIMSSLAIVVSSTCGFLLTAYLLFQAITYLESPDVSVGYCLILSFSIFVSTVVRVLGGNFSNYLNARSAVRLRSAVMMQVYRKVTRLRSTSTVSVGEMVNICVNDIQRMHDAIIYGPLLFSFPIFILFIVAGVVIVIGFVPTIVGSATLIMFFCIQTCLAKINVKLRQKCVVFTDRRTRLMNEVLNCIKLIKMYSWEESFAKNLANIRAHERKYLTRAGILQSFTMGLSVTVGPAIVLTSVITYSLMGNVVTAARAFTLLQLFGSLTGTLYVLPIALKPISESIVALNRIKPILLMDETSHELDPPSDPGNAVEVVDASFSWDAPPTEENGGKSKGQSTKYKLVNGDGDEEKKDQEKGVKEEQEKDAAASDGLLGNEGETQGPTVTLKNINLVVPRSHLVGICGSVGSGKSSLLNTLLDQLNLLDGRIAAKGSFAYAAQQAWITNASVRDNILFGEPYDEQRYKQAIFSCCLERDLEIMSDGDRTEIGERGVNVSGGQKQRISLARAYYSDRDIYLLDDPLSAVDAHVGKHIFTHCIHGVLRGKTVLFVTHQLQYLRDCDYVVLMRDGAISEQGTHDHLIAANGEYARLIDTFHGKAEDEDDDVNDAIPEIKHDDENMNKEESSQDKISEQKKGEEEETEEEEATEVVKLIGDEDQGHGTVAYATYKSFVWYTGSRFWAFFVPLLMFLTMMSSVFTNIWLSIWIQSSTIWRNQTQVPTSIPVASTSSPWLPTSAPFMNNSSDDIIINSTDAADEYDDDYAFSTPSGDQSPTGAGGMSIAFFMAIYAGFFFFTYICLIVSSFVFIITVLRATTRIHDGLLRKIMRCPMSFFDTTPLGRILNRFSKDMDEVDLLMPMNLQRCLFFLSCVLIIQIFFVFVFPLYLVVLVIVAAIAIFLYMMFRKGYCEIKRMDNTTRSKVVSHISATMQGLTTIKAYGQGKRFTTKFEELLDTNSLIMELFFMAPRWTAARMDLLSSCLLLILCALILVYKANLFSAAIAAMALQQAISISGGLLQEVILSCTQTESSFLSVERMLEYIEQSPSEAEPHIKETAPPDEWPQDGDLKLQKLEMKYRPNLPLVLKGITCHIRPKEKIGIVGRTGSGKSTLGVSLFRIVENVSGKIILDDVDVSTIGLHDLRSKLSIIPQDPVLFAGTVRFNLDPLANHTDDELWSALEKTYVKQTISALDNQLEAPVIENGENFSVGERQLMCMARALLRNSKVLLMDEATAAIDTETDSLIQQTIREAFKDCTMLIIAHRLNTILDCDKIMLMDSGEIAEFDKPEVLQADPNSLFSGMLTAAQHNKGSLDDE</sequence>
<dbReference type="FunFam" id="3.40.50.300:FF:000074">
    <property type="entry name" value="Multidrug resistance-associated protein 5 isoform 1"/>
    <property type="match status" value="1"/>
</dbReference>
<feature type="region of interest" description="Disordered" evidence="10">
    <location>
        <begin position="1"/>
        <end position="23"/>
    </location>
</feature>
<keyword evidence="3" id="KW-0813">Transport</keyword>
<dbReference type="RefSeq" id="XP_038050338.1">
    <property type="nucleotide sequence ID" value="XM_038194410.1"/>
</dbReference>
<evidence type="ECO:0000256" key="4">
    <source>
        <dbReference type="ARBA" id="ARBA00022692"/>
    </source>
</evidence>
<feature type="transmembrane region" description="Helical" evidence="11">
    <location>
        <begin position="999"/>
        <end position="1017"/>
    </location>
</feature>
<dbReference type="PROSITE" id="PS00211">
    <property type="entry name" value="ABC_TRANSPORTER_1"/>
    <property type="match status" value="2"/>
</dbReference>
<keyword evidence="6" id="KW-0547">Nucleotide-binding</keyword>
<evidence type="ECO:0000259" key="12">
    <source>
        <dbReference type="PROSITE" id="PS50893"/>
    </source>
</evidence>
<comment type="similarity">
    <text evidence="2">Belongs to the ABC transporter superfamily. ABCC family. Conjugate transporter (TC 3.A.1.208) subfamily.</text>
</comment>
<protein>
    <recommendedName>
        <fullName evidence="16">Multidrug resistance-associated protein 5-like</fullName>
    </recommendedName>
</protein>